<accession>A0ACB9JJ87</accession>
<name>A0ACB9JJ87_9ASTR</name>
<gene>
    <name evidence="1" type="ORF">L1987_07948</name>
</gene>
<comment type="caution">
    <text evidence="1">The sequence shown here is derived from an EMBL/GenBank/DDBJ whole genome shotgun (WGS) entry which is preliminary data.</text>
</comment>
<evidence type="ECO:0000313" key="1">
    <source>
        <dbReference type="EMBL" id="KAI3820402.1"/>
    </source>
</evidence>
<evidence type="ECO:0000313" key="2">
    <source>
        <dbReference type="Proteomes" id="UP001056120"/>
    </source>
</evidence>
<protein>
    <submittedName>
        <fullName evidence="1">Uncharacterized protein</fullName>
    </submittedName>
</protein>
<organism evidence="1 2">
    <name type="scientific">Smallanthus sonchifolius</name>
    <dbReference type="NCBI Taxonomy" id="185202"/>
    <lineage>
        <taxon>Eukaryota</taxon>
        <taxon>Viridiplantae</taxon>
        <taxon>Streptophyta</taxon>
        <taxon>Embryophyta</taxon>
        <taxon>Tracheophyta</taxon>
        <taxon>Spermatophyta</taxon>
        <taxon>Magnoliopsida</taxon>
        <taxon>eudicotyledons</taxon>
        <taxon>Gunneridae</taxon>
        <taxon>Pentapetalae</taxon>
        <taxon>asterids</taxon>
        <taxon>campanulids</taxon>
        <taxon>Asterales</taxon>
        <taxon>Asteraceae</taxon>
        <taxon>Asteroideae</taxon>
        <taxon>Heliantheae alliance</taxon>
        <taxon>Millerieae</taxon>
        <taxon>Smallanthus</taxon>
    </lineage>
</organism>
<reference evidence="1 2" key="2">
    <citation type="journal article" date="2022" name="Mol. Ecol. Resour.">
        <title>The genomes of chicory, endive, great burdock and yacon provide insights into Asteraceae paleo-polyploidization history and plant inulin production.</title>
        <authorList>
            <person name="Fan W."/>
            <person name="Wang S."/>
            <person name="Wang H."/>
            <person name="Wang A."/>
            <person name="Jiang F."/>
            <person name="Liu H."/>
            <person name="Zhao H."/>
            <person name="Xu D."/>
            <person name="Zhang Y."/>
        </authorList>
    </citation>
    <scope>NUCLEOTIDE SEQUENCE [LARGE SCALE GENOMIC DNA]</scope>
    <source>
        <strain evidence="2">cv. Yunnan</strain>
        <tissue evidence="1">Leaves</tissue>
    </source>
</reference>
<keyword evidence="2" id="KW-1185">Reference proteome</keyword>
<proteinExistence type="predicted"/>
<reference evidence="2" key="1">
    <citation type="journal article" date="2022" name="Mol. Ecol. Resour.">
        <title>The genomes of chicory, endive, great burdock and yacon provide insights into Asteraceae palaeo-polyploidization history and plant inulin production.</title>
        <authorList>
            <person name="Fan W."/>
            <person name="Wang S."/>
            <person name="Wang H."/>
            <person name="Wang A."/>
            <person name="Jiang F."/>
            <person name="Liu H."/>
            <person name="Zhao H."/>
            <person name="Xu D."/>
            <person name="Zhang Y."/>
        </authorList>
    </citation>
    <scope>NUCLEOTIDE SEQUENCE [LARGE SCALE GENOMIC DNA]</scope>
    <source>
        <strain evidence="2">cv. Yunnan</strain>
    </source>
</reference>
<dbReference type="Proteomes" id="UP001056120">
    <property type="component" value="Linkage Group LG03"/>
</dbReference>
<sequence length="143" mass="16029">MVQKEAAAWGPPNCLGFCHGTLFVLTCWRRSIGLMSGFRNAYYSFDWQRFFIVLQPGNQSATLNMRPDLTAGLKRLQCRSLILVGENSPFNSDSLHMTSKLDRRFSALIEVRGCGSIVTEEQPDAMFDTNGIFPHGLWALPAL</sequence>
<dbReference type="EMBL" id="CM042020">
    <property type="protein sequence ID" value="KAI3820402.1"/>
    <property type="molecule type" value="Genomic_DNA"/>
</dbReference>